<organism evidence="2 3">
    <name type="scientific">Serratia symbiotica</name>
    <dbReference type="NCBI Taxonomy" id="138074"/>
    <lineage>
        <taxon>Bacteria</taxon>
        <taxon>Pseudomonadati</taxon>
        <taxon>Pseudomonadota</taxon>
        <taxon>Gammaproteobacteria</taxon>
        <taxon>Enterobacterales</taxon>
        <taxon>Yersiniaceae</taxon>
        <taxon>Serratia</taxon>
    </lineage>
</organism>
<proteinExistence type="predicted"/>
<dbReference type="EMBL" id="AP019531">
    <property type="protein sequence ID" value="BBI92552.1"/>
    <property type="molecule type" value="Genomic_DNA"/>
</dbReference>
<feature type="compositionally biased region" description="Basic and acidic residues" evidence="1">
    <location>
        <begin position="1"/>
        <end position="11"/>
    </location>
</feature>
<protein>
    <submittedName>
        <fullName evidence="2">Uncharacterized protein</fullName>
    </submittedName>
</protein>
<evidence type="ECO:0000256" key="1">
    <source>
        <dbReference type="SAM" id="MobiDB-lite"/>
    </source>
</evidence>
<name>A0A455VHT6_9GAMM</name>
<gene>
    <name evidence="2" type="ORF">SSYIS1_23250</name>
</gene>
<dbReference type="AlphaFoldDB" id="A0A455VHT6"/>
<feature type="region of interest" description="Disordered" evidence="1">
    <location>
        <begin position="1"/>
        <end position="32"/>
    </location>
</feature>
<evidence type="ECO:0000313" key="3">
    <source>
        <dbReference type="Proteomes" id="UP000324392"/>
    </source>
</evidence>
<evidence type="ECO:0000313" key="2">
    <source>
        <dbReference type="EMBL" id="BBI92552.1"/>
    </source>
</evidence>
<sequence>MSGSKIDVEAPKKKRQNSPSVHPWHDPDKKVNISPRATLYSKVEDLSGVKNQLFAVSVQDKVQRVSAITTKRDVQPFLKPVPRR</sequence>
<reference evidence="2 3" key="1">
    <citation type="submission" date="2019-03" db="EMBL/GenBank/DDBJ databases">
        <title>The genome sequence of Candidatus Serratia symbiotica strain IS.</title>
        <authorList>
            <person name="Nikoh N."/>
            <person name="Koga R."/>
            <person name="Oshima K."/>
            <person name="Hattori M."/>
            <person name="Fukatsu T."/>
        </authorList>
    </citation>
    <scope>NUCLEOTIDE SEQUENCE [LARGE SCALE GENOMIC DNA]</scope>
    <source>
        <strain evidence="2 3">IS</strain>
    </source>
</reference>
<accession>A0A455VHT6</accession>
<dbReference type="RefSeq" id="WP_006708479.1">
    <property type="nucleotide sequence ID" value="NZ_AP019531.1"/>
</dbReference>
<dbReference type="Proteomes" id="UP000324392">
    <property type="component" value="Chromosome"/>
</dbReference>